<reference evidence="2" key="1">
    <citation type="submission" date="2013-07" db="EMBL/GenBank/DDBJ databases">
        <title>Sub-species coevolution in mutualistic symbiosis.</title>
        <authorList>
            <person name="Murfin K."/>
            <person name="Klassen J."/>
            <person name="Lee M."/>
            <person name="Forst S."/>
            <person name="Stock P."/>
            <person name="Goodrich-Blair H."/>
        </authorList>
    </citation>
    <scope>NUCLEOTIDE SEQUENCE [LARGE SCALE GENOMIC DNA]</scope>
    <source>
        <strain evidence="2">Intermedium</strain>
    </source>
</reference>
<dbReference type="EMBL" id="CBTB010000308">
    <property type="protein sequence ID" value="CDH35253.1"/>
    <property type="molecule type" value="Genomic_DNA"/>
</dbReference>
<organism evidence="2">
    <name type="scientific">Xenorhabdus bovienii str. Intermedium</name>
    <dbReference type="NCBI Taxonomy" id="1379677"/>
    <lineage>
        <taxon>Bacteria</taxon>
        <taxon>Pseudomonadati</taxon>
        <taxon>Pseudomonadota</taxon>
        <taxon>Gammaproteobacteria</taxon>
        <taxon>Enterobacterales</taxon>
        <taxon>Morganellaceae</taxon>
        <taxon>Xenorhabdus</taxon>
    </lineage>
</organism>
<accession>A0A077QPH6</accession>
<dbReference type="InterPro" id="IPR025391">
    <property type="entry name" value="DUF4123"/>
</dbReference>
<comment type="caution">
    <text evidence="2">The sequence shown here is derived from an EMBL/GenBank/DDBJ whole genome shotgun (WGS) entry which is preliminary data.</text>
</comment>
<dbReference type="RefSeq" id="WP_038182615.1">
    <property type="nucleotide sequence ID" value="NZ_CAWLWA010000067.1"/>
</dbReference>
<proteinExistence type="predicted"/>
<dbReference type="HOGENOM" id="CLU_1085673_0_0_6"/>
<name>A0A077QPH6_XENBV</name>
<dbReference type="Proteomes" id="UP000028480">
    <property type="component" value="Unassembled WGS sequence"/>
</dbReference>
<dbReference type="Pfam" id="PF13503">
    <property type="entry name" value="DUF4123"/>
    <property type="match status" value="1"/>
</dbReference>
<sequence length="264" mass="30532">MEDIISVGNTTPTVNWQQWLSESHDTPVFFMLNSLANPDPVKHFYLNDWVEEAFPLYSGTPMRKMLKQSPWLVQVKKSQLSLIGMMLDRHAVSDNSWGWAYQSPAPWQEQLVHWQQRQLVMLQGEQVVFRMMDTRVFGALLPALTPSDWAELLTPVTELMIDLPQGTRFHRPEECGQGNGDIPFTMGEHLQLVWLHSPYGLKVLSSSLYNDLWENHGEMAKQLDSPVGSLEHHIENWLRQKLEAGHCIEKFSSQDYMLAMKQEK</sequence>
<evidence type="ECO:0000313" key="2">
    <source>
        <dbReference type="EMBL" id="CDH35253.1"/>
    </source>
</evidence>
<evidence type="ECO:0000259" key="1">
    <source>
        <dbReference type="Pfam" id="PF13503"/>
    </source>
</evidence>
<feature type="domain" description="DUF4123" evidence="1">
    <location>
        <begin position="29"/>
        <end position="150"/>
    </location>
</feature>
<dbReference type="AlphaFoldDB" id="A0A077QPH6"/>
<protein>
    <recommendedName>
        <fullName evidence="1">DUF4123 domain-containing protein</fullName>
    </recommendedName>
</protein>
<gene>
    <name evidence="2" type="ORF">XBI1_960006</name>
</gene>